<feature type="transmembrane region" description="Helical" evidence="1">
    <location>
        <begin position="12"/>
        <end position="34"/>
    </location>
</feature>
<accession>A0A918T696</accession>
<dbReference type="RefSeq" id="WP_189978755.1">
    <property type="nucleotide sequence ID" value="NZ_BMUL01000009.1"/>
</dbReference>
<name>A0A918T696_9ACTN</name>
<reference evidence="2" key="1">
    <citation type="journal article" date="2014" name="Int. J. Syst. Evol. Microbiol.">
        <title>Complete genome sequence of Corynebacterium casei LMG S-19264T (=DSM 44701T), isolated from a smear-ripened cheese.</title>
        <authorList>
            <consortium name="US DOE Joint Genome Institute (JGI-PGF)"/>
            <person name="Walter F."/>
            <person name="Albersmeier A."/>
            <person name="Kalinowski J."/>
            <person name="Ruckert C."/>
        </authorList>
    </citation>
    <scope>NUCLEOTIDE SEQUENCE</scope>
    <source>
        <strain evidence="2">JCM 4518</strain>
    </source>
</reference>
<dbReference type="AlphaFoldDB" id="A0A918T696"/>
<keyword evidence="1" id="KW-0812">Transmembrane</keyword>
<sequence length="146" mass="16025">MSPTRFASEHKWIYWGAIAILLGLVITGLIRYSGFKRTQESSRKADQLSQELVRAGYSAPDKDTVERLLGTDGGQVCESPGNALKKALYRIDQLSNGATGPGSRPVIADTKAVEAERIVLQVYCPDQVPAFDQAVEDLKTDDTVRR</sequence>
<organism evidence="2 3">
    <name type="scientific">Streptomyces termitum</name>
    <dbReference type="NCBI Taxonomy" id="67368"/>
    <lineage>
        <taxon>Bacteria</taxon>
        <taxon>Bacillati</taxon>
        <taxon>Actinomycetota</taxon>
        <taxon>Actinomycetes</taxon>
        <taxon>Kitasatosporales</taxon>
        <taxon>Streptomycetaceae</taxon>
        <taxon>Streptomyces</taxon>
    </lineage>
</organism>
<evidence type="ECO:0000256" key="1">
    <source>
        <dbReference type="SAM" id="Phobius"/>
    </source>
</evidence>
<dbReference type="Proteomes" id="UP000644020">
    <property type="component" value="Unassembled WGS sequence"/>
</dbReference>
<reference evidence="2" key="2">
    <citation type="submission" date="2020-09" db="EMBL/GenBank/DDBJ databases">
        <authorList>
            <person name="Sun Q."/>
            <person name="Ohkuma M."/>
        </authorList>
    </citation>
    <scope>NUCLEOTIDE SEQUENCE</scope>
    <source>
        <strain evidence="2">JCM 4518</strain>
    </source>
</reference>
<protein>
    <submittedName>
        <fullName evidence="2">Uncharacterized protein</fullName>
    </submittedName>
</protein>
<evidence type="ECO:0000313" key="2">
    <source>
        <dbReference type="EMBL" id="GHA90312.1"/>
    </source>
</evidence>
<evidence type="ECO:0000313" key="3">
    <source>
        <dbReference type="Proteomes" id="UP000644020"/>
    </source>
</evidence>
<keyword evidence="1" id="KW-1133">Transmembrane helix</keyword>
<proteinExistence type="predicted"/>
<comment type="caution">
    <text evidence="2">The sequence shown here is derived from an EMBL/GenBank/DDBJ whole genome shotgun (WGS) entry which is preliminary data.</text>
</comment>
<keyword evidence="1" id="KW-0472">Membrane</keyword>
<keyword evidence="3" id="KW-1185">Reference proteome</keyword>
<gene>
    <name evidence="2" type="ORF">GCM10010305_37300</name>
</gene>
<dbReference type="EMBL" id="BMUL01000009">
    <property type="protein sequence ID" value="GHA90312.1"/>
    <property type="molecule type" value="Genomic_DNA"/>
</dbReference>